<gene>
    <name evidence="1" type="ORF">GSOID_T00006040001</name>
</gene>
<dbReference type="Proteomes" id="UP000001307">
    <property type="component" value="Unassembled WGS sequence"/>
</dbReference>
<dbReference type="SUPFAM" id="SSF50965">
    <property type="entry name" value="Galactose oxidase, central domain"/>
    <property type="match status" value="1"/>
</dbReference>
<accession>E4WTG4</accession>
<dbReference type="InterPro" id="IPR011043">
    <property type="entry name" value="Gal_Oxase/kelch_b-propeller"/>
</dbReference>
<dbReference type="InterPro" id="IPR015915">
    <property type="entry name" value="Kelch-typ_b-propeller"/>
</dbReference>
<organism evidence="1">
    <name type="scientific">Oikopleura dioica</name>
    <name type="common">Tunicate</name>
    <dbReference type="NCBI Taxonomy" id="34765"/>
    <lineage>
        <taxon>Eukaryota</taxon>
        <taxon>Metazoa</taxon>
        <taxon>Chordata</taxon>
        <taxon>Tunicata</taxon>
        <taxon>Appendicularia</taxon>
        <taxon>Copelata</taxon>
        <taxon>Oikopleuridae</taxon>
        <taxon>Oikopleura</taxon>
    </lineage>
</organism>
<keyword evidence="2" id="KW-1185">Reference proteome</keyword>
<sequence>MENMVWQPKPTAPPINYAYSRMLVMSSDDPDSSSDLINIKTLSKVNFQVSYPKLQWHCMENFYGNIYSIGGRHTEYDIYELDKNCRFQRMDITLPKGFINHQCALHDNVMYACPDWSRGDSCIGIQRASNALTIAGDFRLKKPRFHAAVVSSYRGLMVIGGKTSSTEILVNGNFIDGPRLPIPIGDAGVVQIHRNVYILENMVEIWLSMLILSEGAQYWAKIGDMPSRAKKFQVISAVNNEAWLVGVEKNKDSGI</sequence>
<dbReference type="OrthoDB" id="10472219at2759"/>
<name>E4WTG4_OIKDI</name>
<proteinExistence type="predicted"/>
<dbReference type="Gene3D" id="2.120.10.80">
    <property type="entry name" value="Kelch-type beta propeller"/>
    <property type="match status" value="1"/>
</dbReference>
<dbReference type="InParanoid" id="E4WTG4"/>
<dbReference type="AlphaFoldDB" id="E4WTG4"/>
<evidence type="ECO:0000313" key="2">
    <source>
        <dbReference type="Proteomes" id="UP000001307"/>
    </source>
</evidence>
<protein>
    <submittedName>
        <fullName evidence="1">Uncharacterized protein</fullName>
    </submittedName>
</protein>
<evidence type="ECO:0000313" key="1">
    <source>
        <dbReference type="EMBL" id="CBY06963.1"/>
    </source>
</evidence>
<dbReference type="EMBL" id="FN653016">
    <property type="protein sequence ID" value="CBY06963.1"/>
    <property type="molecule type" value="Genomic_DNA"/>
</dbReference>
<reference evidence="1" key="1">
    <citation type="journal article" date="2010" name="Science">
        <title>Plasticity of animal genome architecture unmasked by rapid evolution of a pelagic tunicate.</title>
        <authorList>
            <person name="Denoeud F."/>
            <person name="Henriet S."/>
            <person name="Mungpakdee S."/>
            <person name="Aury J.M."/>
            <person name="Da Silva C."/>
            <person name="Brinkmann H."/>
            <person name="Mikhaleva J."/>
            <person name="Olsen L.C."/>
            <person name="Jubin C."/>
            <person name="Canestro C."/>
            <person name="Bouquet J.M."/>
            <person name="Danks G."/>
            <person name="Poulain J."/>
            <person name="Campsteijn C."/>
            <person name="Adamski M."/>
            <person name="Cross I."/>
            <person name="Yadetie F."/>
            <person name="Muffato M."/>
            <person name="Louis A."/>
            <person name="Butcher S."/>
            <person name="Tsagkogeorga G."/>
            <person name="Konrad A."/>
            <person name="Singh S."/>
            <person name="Jensen M.F."/>
            <person name="Cong E.H."/>
            <person name="Eikeseth-Otteraa H."/>
            <person name="Noel B."/>
            <person name="Anthouard V."/>
            <person name="Porcel B.M."/>
            <person name="Kachouri-Lafond R."/>
            <person name="Nishino A."/>
            <person name="Ugolini M."/>
            <person name="Chourrout P."/>
            <person name="Nishida H."/>
            <person name="Aasland R."/>
            <person name="Huzurbazar S."/>
            <person name="Westhof E."/>
            <person name="Delsuc F."/>
            <person name="Lehrach H."/>
            <person name="Reinhardt R."/>
            <person name="Weissenbach J."/>
            <person name="Roy S.W."/>
            <person name="Artiguenave F."/>
            <person name="Postlethwait J.H."/>
            <person name="Manak J.R."/>
            <person name="Thompson E.M."/>
            <person name="Jaillon O."/>
            <person name="Du Pasquier L."/>
            <person name="Boudinot P."/>
            <person name="Liberles D.A."/>
            <person name="Volff J.N."/>
            <person name="Philippe H."/>
            <person name="Lenhard B."/>
            <person name="Roest Crollius H."/>
            <person name="Wincker P."/>
            <person name="Chourrout D."/>
        </authorList>
    </citation>
    <scope>NUCLEOTIDE SEQUENCE [LARGE SCALE GENOMIC DNA]</scope>
</reference>